<dbReference type="EMBL" id="RHHQ01000019">
    <property type="protein sequence ID" value="RNB82777.1"/>
    <property type="molecule type" value="Genomic_DNA"/>
</dbReference>
<dbReference type="AlphaFoldDB" id="A0A3M8D5S6"/>
<evidence type="ECO:0000313" key="2">
    <source>
        <dbReference type="EMBL" id="RNB82777.1"/>
    </source>
</evidence>
<gene>
    <name evidence="2" type="ORF">EDM56_23025</name>
</gene>
<dbReference type="Proteomes" id="UP000271031">
    <property type="component" value="Unassembled WGS sequence"/>
</dbReference>
<organism evidence="2 3">
    <name type="scientific">Brevibacillus fluminis</name>
    <dbReference type="NCBI Taxonomy" id="511487"/>
    <lineage>
        <taxon>Bacteria</taxon>
        <taxon>Bacillati</taxon>
        <taxon>Bacillota</taxon>
        <taxon>Bacilli</taxon>
        <taxon>Bacillales</taxon>
        <taxon>Paenibacillaceae</taxon>
        <taxon>Brevibacillus</taxon>
    </lineage>
</organism>
<evidence type="ECO:0000256" key="1">
    <source>
        <dbReference type="SAM" id="SignalP"/>
    </source>
</evidence>
<evidence type="ECO:0008006" key="4">
    <source>
        <dbReference type="Google" id="ProtNLM"/>
    </source>
</evidence>
<protein>
    <recommendedName>
        <fullName evidence="4">Lipoprotein</fullName>
    </recommendedName>
</protein>
<accession>A0A3M8D5S6</accession>
<feature type="chain" id="PRO_5018300119" description="Lipoprotein" evidence="1">
    <location>
        <begin position="28"/>
        <end position="161"/>
    </location>
</feature>
<dbReference type="Pfam" id="PF13798">
    <property type="entry name" value="PCYCGC"/>
    <property type="match status" value="1"/>
</dbReference>
<dbReference type="OrthoDB" id="2654667at2"/>
<proteinExistence type="predicted"/>
<dbReference type="RefSeq" id="WP_122920274.1">
    <property type="nucleotide sequence ID" value="NZ_RHHQ01000019.1"/>
</dbReference>
<keyword evidence="1" id="KW-0732">Signal</keyword>
<name>A0A3M8D5S6_9BACL</name>
<reference evidence="2 3" key="1">
    <citation type="submission" date="2018-10" db="EMBL/GenBank/DDBJ databases">
        <title>Phylogenomics of Brevibacillus.</title>
        <authorList>
            <person name="Dunlap C."/>
        </authorList>
    </citation>
    <scope>NUCLEOTIDE SEQUENCE [LARGE SCALE GENOMIC DNA]</scope>
    <source>
        <strain evidence="2 3">JCM 15716</strain>
    </source>
</reference>
<comment type="caution">
    <text evidence="2">The sequence shown here is derived from an EMBL/GenBank/DDBJ whole genome shotgun (WGS) entry which is preliminary data.</text>
</comment>
<dbReference type="PROSITE" id="PS51257">
    <property type="entry name" value="PROKAR_LIPOPROTEIN"/>
    <property type="match status" value="1"/>
</dbReference>
<dbReference type="InterPro" id="IPR025673">
    <property type="entry name" value="PCYCGC"/>
</dbReference>
<evidence type="ECO:0000313" key="3">
    <source>
        <dbReference type="Proteomes" id="UP000271031"/>
    </source>
</evidence>
<sequence>MKKRSRFVYAGLVALSLLTGCASQDSASQHQSHQLPNGDLQEVTASIKTLPTFLDKVEPQIKDIYQIAAGIQDVLKSIPCYCGCGESAGHLHNGNCFIKEVKQDGSVVWDDHGTRCGTCMEIAVISAKMTKDGKTPKEIRTYIDQQYKEGYAKPTPTPMPM</sequence>
<keyword evidence="3" id="KW-1185">Reference proteome</keyword>
<feature type="signal peptide" evidence="1">
    <location>
        <begin position="1"/>
        <end position="27"/>
    </location>
</feature>